<sequence>MELIQNNMKKSILSLAIFFAATSLVFAEDKGLKKEAKLINEVIESMELNGLYFEEINLKKTIKVYTVDGTLLHSFSEENFDAKAIRNADFIMEDESSKIFIKL</sequence>
<protein>
    <submittedName>
        <fullName evidence="1">Uncharacterized protein</fullName>
    </submittedName>
</protein>
<keyword evidence="2" id="KW-1185">Reference proteome</keyword>
<dbReference type="AlphaFoldDB" id="A0A934WZY7"/>
<dbReference type="Proteomes" id="UP000611723">
    <property type="component" value="Unassembled WGS sequence"/>
</dbReference>
<dbReference type="RefSeq" id="WP_201431537.1">
    <property type="nucleotide sequence ID" value="NZ_JAEQBW010000005.1"/>
</dbReference>
<proteinExistence type="predicted"/>
<evidence type="ECO:0000313" key="2">
    <source>
        <dbReference type="Proteomes" id="UP000611723"/>
    </source>
</evidence>
<gene>
    <name evidence="1" type="ORF">JKA74_12525</name>
</gene>
<comment type="caution">
    <text evidence="1">The sequence shown here is derived from an EMBL/GenBank/DDBJ whole genome shotgun (WGS) entry which is preliminary data.</text>
</comment>
<dbReference type="EMBL" id="JAEQBW010000005">
    <property type="protein sequence ID" value="MBK6265861.1"/>
    <property type="molecule type" value="Genomic_DNA"/>
</dbReference>
<name>A0A934WZY7_9BACT</name>
<reference evidence="1" key="1">
    <citation type="submission" date="2021-01" db="EMBL/GenBank/DDBJ databases">
        <title>Marivirga aurantiaca sp. nov., isolated from intertidal surface sediments.</title>
        <authorList>
            <person name="Zhang M."/>
        </authorList>
    </citation>
    <scope>NUCLEOTIDE SEQUENCE</scope>
    <source>
        <strain evidence="1">S37H4</strain>
    </source>
</reference>
<accession>A0A934WZY7</accession>
<organism evidence="1 2">
    <name type="scientific">Marivirga aurantiaca</name>
    <dbReference type="NCBI Taxonomy" id="2802615"/>
    <lineage>
        <taxon>Bacteria</taxon>
        <taxon>Pseudomonadati</taxon>
        <taxon>Bacteroidota</taxon>
        <taxon>Cytophagia</taxon>
        <taxon>Cytophagales</taxon>
        <taxon>Marivirgaceae</taxon>
        <taxon>Marivirga</taxon>
    </lineage>
</organism>
<evidence type="ECO:0000313" key="1">
    <source>
        <dbReference type="EMBL" id="MBK6265861.1"/>
    </source>
</evidence>